<dbReference type="KEGG" id="salf:SMD44_00431"/>
<dbReference type="Gene3D" id="3.20.20.70">
    <property type="entry name" value="Aldolase class I"/>
    <property type="match status" value="1"/>
</dbReference>
<dbReference type="AlphaFoldDB" id="A0A1Z1W3M8"/>
<dbReference type="SUPFAM" id="SSF51445">
    <property type="entry name" value="(Trans)glycosidases"/>
    <property type="match status" value="1"/>
</dbReference>
<dbReference type="EMBL" id="CP021748">
    <property type="protein sequence ID" value="ARX81033.1"/>
    <property type="molecule type" value="Genomic_DNA"/>
</dbReference>
<proteinExistence type="predicted"/>
<evidence type="ECO:0000313" key="4">
    <source>
        <dbReference type="Proteomes" id="UP000195880"/>
    </source>
</evidence>
<dbReference type="eggNOG" id="COG3868">
    <property type="taxonomic scope" value="Bacteria"/>
</dbReference>
<dbReference type="RefSeq" id="WP_087882629.1">
    <property type="nucleotide sequence ID" value="NZ_CP021748.1"/>
</dbReference>
<dbReference type="PANTHER" id="PTHR35273:SF2">
    <property type="entry name" value="ALPHA-GALACTOSIDASE"/>
    <property type="match status" value="1"/>
</dbReference>
<dbReference type="PANTHER" id="PTHR35273">
    <property type="entry name" value="ALPHA-1,4 POLYGALACTOSAMINIDASE, PUTATIVE (AFU_ORTHOLOGUE AFUA_3G07890)-RELATED"/>
    <property type="match status" value="1"/>
</dbReference>
<evidence type="ECO:0000256" key="1">
    <source>
        <dbReference type="SAM" id="SignalP"/>
    </source>
</evidence>
<dbReference type="Pfam" id="PF03537">
    <property type="entry name" value="Glyco_hydro_114"/>
    <property type="match status" value="1"/>
</dbReference>
<gene>
    <name evidence="3" type="ORF">SMD44_00431</name>
</gene>
<name>A0A1Z1W3M8_9ACTN</name>
<evidence type="ECO:0000259" key="2">
    <source>
        <dbReference type="Pfam" id="PF03537"/>
    </source>
</evidence>
<reference evidence="3 4" key="1">
    <citation type="submission" date="2017-05" db="EMBL/GenBank/DDBJ databases">
        <title>Streptomyces alboflavus Genome sequencing and assembly.</title>
        <authorList>
            <person name="Wang Y."/>
            <person name="Du B."/>
            <person name="Ding Y."/>
            <person name="Liu H."/>
            <person name="Hou Q."/>
            <person name="Liu K."/>
            <person name="Wang C."/>
            <person name="Yao L."/>
        </authorList>
    </citation>
    <scope>NUCLEOTIDE SEQUENCE [LARGE SCALE GENOMIC DNA]</scope>
    <source>
        <strain evidence="3 4">MDJK44</strain>
    </source>
</reference>
<feature type="signal peptide" evidence="1">
    <location>
        <begin position="1"/>
        <end position="33"/>
    </location>
</feature>
<feature type="domain" description="Glycoside-hydrolase family GH114 TIM-barrel" evidence="2">
    <location>
        <begin position="49"/>
        <end position="251"/>
    </location>
</feature>
<sequence>MSLNRVLRRCTTATAALAATAAACLLAPAPATASTPGSGVALPPPHAGFDYQIGGAYTPPAGVRVVSRDHAAAPAPGLYNLCYVNAFQAQPGAEKEWDKDLLLRDGDGDVVYDGEWGEAVLDIRTANKRQRIAAKVNGWIDGCANKGFQAVEPDNYDTYTRFPDLLQASHAKAFIKLLSAHAHREGLAVAQKNTPDLAASRAETGLDFAVAEECGEWNECGIYTDAFGAHVLVVEYSAKGLRTACSGWGDRLSIVRRDVGVSPAGSAEYLRQTC</sequence>
<dbReference type="InterPro" id="IPR013785">
    <property type="entry name" value="Aldolase_TIM"/>
</dbReference>
<dbReference type="InterPro" id="IPR004352">
    <property type="entry name" value="GH114_TIM-barrel"/>
</dbReference>
<dbReference type="OrthoDB" id="319933at2"/>
<keyword evidence="4" id="KW-1185">Reference proteome</keyword>
<accession>A0A1Z1W3M8</accession>
<keyword evidence="1" id="KW-0732">Signal</keyword>
<dbReference type="STRING" id="67267.GCA_000716675_00675"/>
<dbReference type="PROSITE" id="PS51257">
    <property type="entry name" value="PROKAR_LIPOPROTEIN"/>
    <property type="match status" value="1"/>
</dbReference>
<dbReference type="InterPro" id="IPR017853">
    <property type="entry name" value="GH"/>
</dbReference>
<evidence type="ECO:0000313" key="3">
    <source>
        <dbReference type="EMBL" id="ARX81033.1"/>
    </source>
</evidence>
<feature type="chain" id="PRO_5012012080" description="Glycoside-hydrolase family GH114 TIM-barrel domain-containing protein" evidence="1">
    <location>
        <begin position="34"/>
        <end position="274"/>
    </location>
</feature>
<dbReference type="Proteomes" id="UP000195880">
    <property type="component" value="Chromosome"/>
</dbReference>
<protein>
    <recommendedName>
        <fullName evidence="2">Glycoside-hydrolase family GH114 TIM-barrel domain-containing protein</fullName>
    </recommendedName>
</protein>
<organism evidence="3 4">
    <name type="scientific">Streptomyces alboflavus</name>
    <dbReference type="NCBI Taxonomy" id="67267"/>
    <lineage>
        <taxon>Bacteria</taxon>
        <taxon>Bacillati</taxon>
        <taxon>Actinomycetota</taxon>
        <taxon>Actinomycetes</taxon>
        <taxon>Kitasatosporales</taxon>
        <taxon>Streptomycetaceae</taxon>
        <taxon>Streptomyces</taxon>
    </lineage>
</organism>